<organism evidence="2 3">
    <name type="scientific">Portunus trituberculatus</name>
    <name type="common">Swimming crab</name>
    <name type="synonym">Neptunus trituberculatus</name>
    <dbReference type="NCBI Taxonomy" id="210409"/>
    <lineage>
        <taxon>Eukaryota</taxon>
        <taxon>Metazoa</taxon>
        <taxon>Ecdysozoa</taxon>
        <taxon>Arthropoda</taxon>
        <taxon>Crustacea</taxon>
        <taxon>Multicrustacea</taxon>
        <taxon>Malacostraca</taxon>
        <taxon>Eumalacostraca</taxon>
        <taxon>Eucarida</taxon>
        <taxon>Decapoda</taxon>
        <taxon>Pleocyemata</taxon>
        <taxon>Brachyura</taxon>
        <taxon>Eubrachyura</taxon>
        <taxon>Portunoidea</taxon>
        <taxon>Portunidae</taxon>
        <taxon>Portuninae</taxon>
        <taxon>Portunus</taxon>
    </lineage>
</organism>
<sequence length="159" mass="17160">MQDAAKGGRGRGARRDGVTGERSGGSGGTTHTTHTLPGLTPPSPPPRRLTHSPSLLFSLHLLHYRRRHRAQGGHYTPPPLLVVWRATVWAAAGSRKESADRTGREIGDSGLGVGGGCLRGVILSYLSSTLPGLSHRPMNVLRRPSTEYKSVHLRYLSCR</sequence>
<proteinExistence type="predicted"/>
<evidence type="ECO:0000313" key="3">
    <source>
        <dbReference type="Proteomes" id="UP000324222"/>
    </source>
</evidence>
<reference evidence="2 3" key="1">
    <citation type="submission" date="2019-05" db="EMBL/GenBank/DDBJ databases">
        <title>Another draft genome of Portunus trituberculatus and its Hox gene families provides insights of decapod evolution.</title>
        <authorList>
            <person name="Jeong J.-H."/>
            <person name="Song I."/>
            <person name="Kim S."/>
            <person name="Choi T."/>
            <person name="Kim D."/>
            <person name="Ryu S."/>
            <person name="Kim W."/>
        </authorList>
    </citation>
    <scope>NUCLEOTIDE SEQUENCE [LARGE SCALE GENOMIC DNA]</scope>
    <source>
        <tissue evidence="2">Muscle</tissue>
    </source>
</reference>
<dbReference type="Proteomes" id="UP000324222">
    <property type="component" value="Unassembled WGS sequence"/>
</dbReference>
<name>A0A5B7E4M8_PORTR</name>
<protein>
    <submittedName>
        <fullName evidence="2">Uncharacterized protein</fullName>
    </submittedName>
</protein>
<feature type="region of interest" description="Disordered" evidence="1">
    <location>
        <begin position="1"/>
        <end position="52"/>
    </location>
</feature>
<feature type="compositionally biased region" description="Low complexity" evidence="1">
    <location>
        <begin position="29"/>
        <end position="38"/>
    </location>
</feature>
<evidence type="ECO:0000313" key="2">
    <source>
        <dbReference type="EMBL" id="MPC28379.1"/>
    </source>
</evidence>
<evidence type="ECO:0000256" key="1">
    <source>
        <dbReference type="SAM" id="MobiDB-lite"/>
    </source>
</evidence>
<comment type="caution">
    <text evidence="2">The sequence shown here is derived from an EMBL/GenBank/DDBJ whole genome shotgun (WGS) entry which is preliminary data.</text>
</comment>
<dbReference type="EMBL" id="VSRR010001903">
    <property type="protein sequence ID" value="MPC28379.1"/>
    <property type="molecule type" value="Genomic_DNA"/>
</dbReference>
<keyword evidence="3" id="KW-1185">Reference proteome</keyword>
<dbReference type="AlphaFoldDB" id="A0A5B7E4M8"/>
<accession>A0A5B7E4M8</accession>
<gene>
    <name evidence="2" type="ORF">E2C01_021582</name>
</gene>